<feature type="chain" id="PRO_5013385257" description="Rhodopsin domain-containing protein" evidence="8">
    <location>
        <begin position="22"/>
        <end position="391"/>
    </location>
</feature>
<evidence type="ECO:0000256" key="6">
    <source>
        <dbReference type="SAM" id="MobiDB-lite"/>
    </source>
</evidence>
<feature type="region of interest" description="Disordered" evidence="6">
    <location>
        <begin position="261"/>
        <end position="286"/>
    </location>
</feature>
<feature type="transmembrane region" description="Helical" evidence="7">
    <location>
        <begin position="126"/>
        <end position="147"/>
    </location>
</feature>
<proteinExistence type="inferred from homology"/>
<evidence type="ECO:0000256" key="5">
    <source>
        <dbReference type="ARBA" id="ARBA00038359"/>
    </source>
</evidence>
<evidence type="ECO:0000256" key="1">
    <source>
        <dbReference type="ARBA" id="ARBA00004141"/>
    </source>
</evidence>
<evidence type="ECO:0000256" key="8">
    <source>
        <dbReference type="SAM" id="SignalP"/>
    </source>
</evidence>
<dbReference type="Proteomes" id="UP000186583">
    <property type="component" value="Unassembled WGS sequence"/>
</dbReference>
<keyword evidence="11" id="KW-1185">Reference proteome</keyword>
<evidence type="ECO:0000313" key="10">
    <source>
        <dbReference type="EMBL" id="OLN96800.1"/>
    </source>
</evidence>
<name>A0A1Q8S5V3_9PEZI</name>
<protein>
    <recommendedName>
        <fullName evidence="9">Rhodopsin domain-containing protein</fullName>
    </recommendedName>
</protein>
<gene>
    <name evidence="10" type="ORF">CCHL11_02284</name>
</gene>
<evidence type="ECO:0000256" key="2">
    <source>
        <dbReference type="ARBA" id="ARBA00022692"/>
    </source>
</evidence>
<dbReference type="PANTHER" id="PTHR33048:SF47">
    <property type="entry name" value="INTEGRAL MEMBRANE PROTEIN-RELATED"/>
    <property type="match status" value="1"/>
</dbReference>
<reference evidence="10 11" key="1">
    <citation type="submission" date="2016-11" db="EMBL/GenBank/DDBJ databases">
        <title>Draft Genome Assembly of Colletotrichum chlorophyti a pathogen of herbaceous plants.</title>
        <authorList>
            <person name="Gan P."/>
            <person name="Narusaka M."/>
            <person name="Tsushima A."/>
            <person name="Narusaka Y."/>
            <person name="Takano Y."/>
            <person name="Shirasu K."/>
        </authorList>
    </citation>
    <scope>NUCLEOTIDE SEQUENCE [LARGE SCALE GENOMIC DNA]</scope>
    <source>
        <strain evidence="10 11">NTL11</strain>
    </source>
</reference>
<accession>A0A1Q8S5V3</accession>
<dbReference type="InterPro" id="IPR049326">
    <property type="entry name" value="Rhodopsin_dom_fungi"/>
</dbReference>
<dbReference type="EMBL" id="MPGH01000014">
    <property type="protein sequence ID" value="OLN96800.1"/>
    <property type="molecule type" value="Genomic_DNA"/>
</dbReference>
<keyword evidence="8" id="KW-0732">Signal</keyword>
<comment type="similarity">
    <text evidence="5">Belongs to the SAT4 family.</text>
</comment>
<feature type="domain" description="Rhodopsin" evidence="9">
    <location>
        <begin position="1"/>
        <end position="226"/>
    </location>
</feature>
<feature type="region of interest" description="Disordered" evidence="6">
    <location>
        <begin position="300"/>
        <end position="322"/>
    </location>
</feature>
<dbReference type="Pfam" id="PF20684">
    <property type="entry name" value="Fung_rhodopsin"/>
    <property type="match status" value="1"/>
</dbReference>
<evidence type="ECO:0000256" key="4">
    <source>
        <dbReference type="ARBA" id="ARBA00023136"/>
    </source>
</evidence>
<feature type="transmembrane region" description="Helical" evidence="7">
    <location>
        <begin position="159"/>
        <end position="182"/>
    </location>
</feature>
<dbReference type="STRING" id="708187.A0A1Q8S5V3"/>
<dbReference type="GO" id="GO:0016020">
    <property type="term" value="C:membrane"/>
    <property type="evidence" value="ECO:0007669"/>
    <property type="project" value="UniProtKB-SubCell"/>
</dbReference>
<dbReference type="OrthoDB" id="3648173at2759"/>
<feature type="signal peptide" evidence="8">
    <location>
        <begin position="1"/>
        <end position="21"/>
    </location>
</feature>
<dbReference type="PANTHER" id="PTHR33048">
    <property type="entry name" value="PTH11-LIKE INTEGRAL MEMBRANE PROTEIN (AFU_ORTHOLOGUE AFUA_5G11245)"/>
    <property type="match status" value="1"/>
</dbReference>
<evidence type="ECO:0000259" key="9">
    <source>
        <dbReference type="Pfam" id="PF20684"/>
    </source>
</evidence>
<evidence type="ECO:0000313" key="11">
    <source>
        <dbReference type="Proteomes" id="UP000186583"/>
    </source>
</evidence>
<comment type="caution">
    <text evidence="10">The sequence shown here is derived from an EMBL/GenBank/DDBJ whole genome shotgun (WGS) entry which is preliminary data.</text>
</comment>
<sequence>MDDWAAVFAFLLVFACGFAVAWNSRNGLGTHVYFLTQEQIKNYMRTFYVTVVFYNASLAGIKMTFLLQYYRVLAVQKMRKIFIAAMVLVGAWSISQILVEIFVCTPIPAFWDRSVKGTCIPNYPQWYINAAGNIITDIIVFVLPLPVIHKLNLARGQKYVLLGIFCLGFFTVPCSTCTISFIRIRFLKLTEDFTWDNVEAAGWSVGELSCGIVCACLPTFRPLVSRLIPALSSRVGKSTKYHQQGDYLENTASLSRHRDVELGVPPRSSGNHGRYPKRRTDSSDSKADLYDIANYQLSHSDVSRDGGLPIQGPRESEDSKGQMEMMPAPITLRPKLKAGYGHEEDVAVQTHIEAGGKTFDDKARLQPSGPIEIKYDIVQVTTERIEARTFS</sequence>
<feature type="transmembrane region" description="Helical" evidence="7">
    <location>
        <begin position="81"/>
        <end position="111"/>
    </location>
</feature>
<evidence type="ECO:0000256" key="7">
    <source>
        <dbReference type="SAM" id="Phobius"/>
    </source>
</evidence>
<dbReference type="InterPro" id="IPR052337">
    <property type="entry name" value="SAT4-like"/>
</dbReference>
<comment type="subcellular location">
    <subcellularLocation>
        <location evidence="1">Membrane</location>
        <topology evidence="1">Multi-pass membrane protein</topology>
    </subcellularLocation>
</comment>
<dbReference type="AlphaFoldDB" id="A0A1Q8S5V3"/>
<evidence type="ECO:0000256" key="3">
    <source>
        <dbReference type="ARBA" id="ARBA00022989"/>
    </source>
</evidence>
<feature type="transmembrane region" description="Helical" evidence="7">
    <location>
        <begin position="45"/>
        <end position="69"/>
    </location>
</feature>
<organism evidence="10 11">
    <name type="scientific">Colletotrichum chlorophyti</name>
    <dbReference type="NCBI Taxonomy" id="708187"/>
    <lineage>
        <taxon>Eukaryota</taxon>
        <taxon>Fungi</taxon>
        <taxon>Dikarya</taxon>
        <taxon>Ascomycota</taxon>
        <taxon>Pezizomycotina</taxon>
        <taxon>Sordariomycetes</taxon>
        <taxon>Hypocreomycetidae</taxon>
        <taxon>Glomerellales</taxon>
        <taxon>Glomerellaceae</taxon>
        <taxon>Colletotrichum</taxon>
    </lineage>
</organism>
<keyword evidence="3 7" id="KW-1133">Transmembrane helix</keyword>
<keyword evidence="2 7" id="KW-0812">Transmembrane</keyword>
<keyword evidence="4 7" id="KW-0472">Membrane</keyword>